<feature type="compositionally biased region" description="Polar residues" evidence="1">
    <location>
        <begin position="16"/>
        <end position="33"/>
    </location>
</feature>
<feature type="region of interest" description="Disordered" evidence="1">
    <location>
        <begin position="1"/>
        <end position="33"/>
    </location>
</feature>
<accession>A0A8J5CGV4</accession>
<sequence>MRRLHLKGDDEEDVNEPQTSSVPTWLTSPSGHATNIITRKSTSEKANESEWCWASYHPRVYPFPSLPR</sequence>
<proteinExistence type="predicted"/>
<dbReference type="EMBL" id="JACEEZ010022203">
    <property type="protein sequence ID" value="KAG0712681.1"/>
    <property type="molecule type" value="Genomic_DNA"/>
</dbReference>
<dbReference type="Proteomes" id="UP000770661">
    <property type="component" value="Unassembled WGS sequence"/>
</dbReference>
<dbReference type="AlphaFoldDB" id="A0A8J5CGV4"/>
<reference evidence="2" key="1">
    <citation type="submission" date="2020-07" db="EMBL/GenBank/DDBJ databases">
        <title>The High-quality genome of the commercially important snow crab, Chionoecetes opilio.</title>
        <authorList>
            <person name="Jeong J.-H."/>
            <person name="Ryu S."/>
        </authorList>
    </citation>
    <scope>NUCLEOTIDE SEQUENCE</scope>
    <source>
        <strain evidence="2">MADBK_172401_WGS</strain>
        <tissue evidence="2">Digestive gland</tissue>
    </source>
</reference>
<organism evidence="2 3">
    <name type="scientific">Chionoecetes opilio</name>
    <name type="common">Atlantic snow crab</name>
    <name type="synonym">Cancer opilio</name>
    <dbReference type="NCBI Taxonomy" id="41210"/>
    <lineage>
        <taxon>Eukaryota</taxon>
        <taxon>Metazoa</taxon>
        <taxon>Ecdysozoa</taxon>
        <taxon>Arthropoda</taxon>
        <taxon>Crustacea</taxon>
        <taxon>Multicrustacea</taxon>
        <taxon>Malacostraca</taxon>
        <taxon>Eumalacostraca</taxon>
        <taxon>Eucarida</taxon>
        <taxon>Decapoda</taxon>
        <taxon>Pleocyemata</taxon>
        <taxon>Brachyura</taxon>
        <taxon>Eubrachyura</taxon>
        <taxon>Majoidea</taxon>
        <taxon>Majidae</taxon>
        <taxon>Chionoecetes</taxon>
    </lineage>
</organism>
<protein>
    <submittedName>
        <fullName evidence="2">Uncharacterized protein</fullName>
    </submittedName>
</protein>
<evidence type="ECO:0000313" key="2">
    <source>
        <dbReference type="EMBL" id="KAG0712681.1"/>
    </source>
</evidence>
<keyword evidence="3" id="KW-1185">Reference proteome</keyword>
<name>A0A8J5CGV4_CHIOP</name>
<evidence type="ECO:0000313" key="3">
    <source>
        <dbReference type="Proteomes" id="UP000770661"/>
    </source>
</evidence>
<comment type="caution">
    <text evidence="2">The sequence shown here is derived from an EMBL/GenBank/DDBJ whole genome shotgun (WGS) entry which is preliminary data.</text>
</comment>
<gene>
    <name evidence="2" type="ORF">GWK47_017891</name>
</gene>
<evidence type="ECO:0000256" key="1">
    <source>
        <dbReference type="SAM" id="MobiDB-lite"/>
    </source>
</evidence>